<keyword evidence="2" id="KW-1185">Reference proteome</keyword>
<evidence type="ECO:0000313" key="2">
    <source>
        <dbReference type="Proteomes" id="UP001162483"/>
    </source>
</evidence>
<dbReference type="EMBL" id="CATNWA010016443">
    <property type="protein sequence ID" value="CAI9592708.1"/>
    <property type="molecule type" value="Genomic_DNA"/>
</dbReference>
<sequence length="45" mass="4977">MRPLQRPRPSPSADASIRLPVSGSVRTYGGRNGGKFLHFFKLSFS</sequence>
<gene>
    <name evidence="1" type="ORF">SPARVUS_LOCUS11411433</name>
</gene>
<dbReference type="Proteomes" id="UP001162483">
    <property type="component" value="Unassembled WGS sequence"/>
</dbReference>
<protein>
    <submittedName>
        <fullName evidence="1">Uncharacterized protein</fullName>
    </submittedName>
</protein>
<evidence type="ECO:0000313" key="1">
    <source>
        <dbReference type="EMBL" id="CAI9592708.1"/>
    </source>
</evidence>
<name>A0ABN9F6N6_9NEOB</name>
<organism evidence="1 2">
    <name type="scientific">Staurois parvus</name>
    <dbReference type="NCBI Taxonomy" id="386267"/>
    <lineage>
        <taxon>Eukaryota</taxon>
        <taxon>Metazoa</taxon>
        <taxon>Chordata</taxon>
        <taxon>Craniata</taxon>
        <taxon>Vertebrata</taxon>
        <taxon>Euteleostomi</taxon>
        <taxon>Amphibia</taxon>
        <taxon>Batrachia</taxon>
        <taxon>Anura</taxon>
        <taxon>Neobatrachia</taxon>
        <taxon>Ranoidea</taxon>
        <taxon>Ranidae</taxon>
        <taxon>Staurois</taxon>
    </lineage>
</organism>
<reference evidence="1" key="1">
    <citation type="submission" date="2023-05" db="EMBL/GenBank/DDBJ databases">
        <authorList>
            <person name="Stuckert A."/>
        </authorList>
    </citation>
    <scope>NUCLEOTIDE SEQUENCE</scope>
</reference>
<comment type="caution">
    <text evidence="1">The sequence shown here is derived from an EMBL/GenBank/DDBJ whole genome shotgun (WGS) entry which is preliminary data.</text>
</comment>
<proteinExistence type="predicted"/>
<accession>A0ABN9F6N6</accession>